<dbReference type="GO" id="GO:0030246">
    <property type="term" value="F:carbohydrate binding"/>
    <property type="evidence" value="ECO:0007669"/>
    <property type="project" value="UniProtKB-KW"/>
</dbReference>
<dbReference type="RefSeq" id="XP_040378101.1">
    <property type="nucleotide sequence ID" value="XM_040522167.1"/>
</dbReference>
<keyword evidence="1" id="KW-0430">Lectin</keyword>
<dbReference type="CDD" id="cd09612">
    <property type="entry name" value="Jacalin"/>
    <property type="match status" value="1"/>
</dbReference>
<evidence type="ECO:0000313" key="4">
    <source>
        <dbReference type="Proteomes" id="UP000006038"/>
    </source>
</evidence>
<evidence type="ECO:0000313" key="3">
    <source>
        <dbReference type="EnsemblPlants" id="OB0075G10010.1"/>
    </source>
</evidence>
<keyword evidence="4" id="KW-1185">Reference proteome</keyword>
<sequence length="144" mass="15697">MSVKIGLWGGQGGDASDISVRPKRLLGLTIFSSDSVRSIAFNYIGEDDEQYFIGPWGGADGFCTDINLDSSEYVTEIYGTHGPVYELTDVVTYLRIVTNVNNTYEVGRRNGTEFSIPLQDSAHVVGFFARSGTLVDAIGIYVDP</sequence>
<dbReference type="AlphaFoldDB" id="J3KUR4"/>
<evidence type="ECO:0000259" key="2">
    <source>
        <dbReference type="PROSITE" id="PS51752"/>
    </source>
</evidence>
<dbReference type="SUPFAM" id="SSF51101">
    <property type="entry name" value="Mannose-binding lectins"/>
    <property type="match status" value="1"/>
</dbReference>
<gene>
    <name evidence="3" type="primary">LOC121053869</name>
</gene>
<dbReference type="InterPro" id="IPR036404">
    <property type="entry name" value="Jacalin-like_lectin_dom_sf"/>
</dbReference>
<dbReference type="KEGG" id="obr:121053869"/>
<feature type="domain" description="Jacalin-type lectin" evidence="2">
    <location>
        <begin position="2"/>
        <end position="144"/>
    </location>
</feature>
<accession>J3KUR4</accession>
<dbReference type="Pfam" id="PF01419">
    <property type="entry name" value="Jacalin"/>
    <property type="match status" value="1"/>
</dbReference>
<name>J3KUR4_ORYBR</name>
<protein>
    <recommendedName>
        <fullName evidence="2">Jacalin-type lectin domain-containing protein</fullName>
    </recommendedName>
</protein>
<dbReference type="Proteomes" id="UP000006038">
    <property type="component" value="Unassembled WGS sequence"/>
</dbReference>
<dbReference type="PANTHER" id="PTHR46506">
    <property type="entry name" value="OS05G0143600 PROTEIN"/>
    <property type="match status" value="1"/>
</dbReference>
<dbReference type="SMART" id="SM00915">
    <property type="entry name" value="Jacalin"/>
    <property type="match status" value="1"/>
</dbReference>
<dbReference type="OrthoDB" id="654502at2759"/>
<dbReference type="GeneID" id="121053869"/>
<proteinExistence type="predicted"/>
<dbReference type="EnsemblPlants" id="OB0075G10010.1">
    <property type="protein sequence ID" value="OB0075G10010.1"/>
    <property type="gene ID" value="OB0075G10010"/>
</dbReference>
<reference evidence="3" key="1">
    <citation type="submission" date="2015-06" db="UniProtKB">
        <authorList>
            <consortium name="EnsemblPlants"/>
        </authorList>
    </citation>
    <scope>IDENTIFICATION</scope>
</reference>
<dbReference type="PROSITE" id="PS51752">
    <property type="entry name" value="JACALIN_LECTIN"/>
    <property type="match status" value="1"/>
</dbReference>
<dbReference type="InterPro" id="IPR001229">
    <property type="entry name" value="Jacalin-like_lectin_dom"/>
</dbReference>
<dbReference type="Gramene" id="OB0075G10010.1">
    <property type="protein sequence ID" value="OB0075G10010.1"/>
    <property type="gene ID" value="OB0075G10010"/>
</dbReference>
<organism evidence="3">
    <name type="scientific">Oryza brachyantha</name>
    <name type="common">malo sina</name>
    <dbReference type="NCBI Taxonomy" id="4533"/>
    <lineage>
        <taxon>Eukaryota</taxon>
        <taxon>Viridiplantae</taxon>
        <taxon>Streptophyta</taxon>
        <taxon>Embryophyta</taxon>
        <taxon>Tracheophyta</taxon>
        <taxon>Spermatophyta</taxon>
        <taxon>Magnoliopsida</taxon>
        <taxon>Liliopsida</taxon>
        <taxon>Poales</taxon>
        <taxon>Poaceae</taxon>
        <taxon>BOP clade</taxon>
        <taxon>Oryzoideae</taxon>
        <taxon>Oryzeae</taxon>
        <taxon>Oryzinae</taxon>
        <taxon>Oryza</taxon>
    </lineage>
</organism>
<dbReference type="Gene3D" id="2.100.10.30">
    <property type="entry name" value="Jacalin-like lectin domain"/>
    <property type="match status" value="1"/>
</dbReference>
<dbReference type="InterPro" id="IPR033734">
    <property type="entry name" value="Jacalin-like_lectin_dom_plant"/>
</dbReference>
<dbReference type="OMA" id="PFGEPRQ"/>
<dbReference type="HOGENOM" id="CLU_078923_4_0_1"/>
<evidence type="ECO:0000256" key="1">
    <source>
        <dbReference type="ARBA" id="ARBA00022734"/>
    </source>
</evidence>